<dbReference type="Proteomes" id="UP000265750">
    <property type="component" value="Unassembled WGS sequence"/>
</dbReference>
<evidence type="ECO:0000313" key="7">
    <source>
        <dbReference type="Proteomes" id="UP000265750"/>
    </source>
</evidence>
<dbReference type="RefSeq" id="WP_119539920.1">
    <property type="nucleotide sequence ID" value="NZ_QYRN01000005.1"/>
</dbReference>
<dbReference type="InterPro" id="IPR011004">
    <property type="entry name" value="Trimer_LpxA-like_sf"/>
</dbReference>
<sequence>MSLGPDPRAVHPVPAHQRIVFLRNVVSAPNVEIGEYTYYDDPEAALLFGTRNILHHYAFLGDRLVIGRFCAIATGARFVMNGANHAMSGFSTFPFNIFGEGWEEGFELGSITAGLKGDTMVGNDVWIGADALILPGVRIGDGAIVAASSVVSRDVAPYSIVAGNPAAERRLRFEPRVIERLLALRWWDWPAEKVGRNLAAIRGADIDALEKAA</sequence>
<evidence type="ECO:0000256" key="2">
    <source>
        <dbReference type="ARBA" id="ARBA00022679"/>
    </source>
</evidence>
<organism evidence="6 7">
    <name type="scientific">Aureimonas flava</name>
    <dbReference type="NCBI Taxonomy" id="2320271"/>
    <lineage>
        <taxon>Bacteria</taxon>
        <taxon>Pseudomonadati</taxon>
        <taxon>Pseudomonadota</taxon>
        <taxon>Alphaproteobacteria</taxon>
        <taxon>Hyphomicrobiales</taxon>
        <taxon>Aurantimonadaceae</taxon>
        <taxon>Aureimonas</taxon>
    </lineage>
</organism>
<dbReference type="InterPro" id="IPR001451">
    <property type="entry name" value="Hexapep"/>
</dbReference>
<keyword evidence="7" id="KW-1185">Reference proteome</keyword>
<keyword evidence="5" id="KW-0012">Acyltransferase</keyword>
<evidence type="ECO:0000256" key="1">
    <source>
        <dbReference type="ARBA" id="ARBA00007274"/>
    </source>
</evidence>
<dbReference type="EMBL" id="QYRN01000005">
    <property type="protein sequence ID" value="RIY00718.1"/>
    <property type="molecule type" value="Genomic_DNA"/>
</dbReference>
<keyword evidence="3" id="KW-0677">Repeat</keyword>
<evidence type="ECO:0000256" key="4">
    <source>
        <dbReference type="ARBA" id="ARBA00023251"/>
    </source>
</evidence>
<comment type="caution">
    <text evidence="6">The sequence shown here is derived from an EMBL/GenBank/DDBJ whole genome shotgun (WGS) entry which is preliminary data.</text>
</comment>
<dbReference type="AlphaFoldDB" id="A0A3A1WRD9"/>
<dbReference type="Pfam" id="PF00132">
    <property type="entry name" value="Hexapep"/>
    <property type="match status" value="1"/>
</dbReference>
<comment type="similarity">
    <text evidence="1">Belongs to the transferase hexapeptide repeat family.</text>
</comment>
<dbReference type="PANTHER" id="PTHR43300">
    <property type="entry name" value="ACETYLTRANSFERASE"/>
    <property type="match status" value="1"/>
</dbReference>
<dbReference type="InterPro" id="IPR018357">
    <property type="entry name" value="Hexapep_transf_CS"/>
</dbReference>
<reference evidence="7" key="1">
    <citation type="submission" date="2018-09" db="EMBL/GenBank/DDBJ databases">
        <authorList>
            <person name="Tuo L."/>
        </authorList>
    </citation>
    <scope>NUCLEOTIDE SEQUENCE [LARGE SCALE GENOMIC DNA]</scope>
    <source>
        <strain evidence="7">M2BS4Y-1</strain>
    </source>
</reference>
<proteinExistence type="inferred from homology"/>
<dbReference type="Gene3D" id="2.160.10.10">
    <property type="entry name" value="Hexapeptide repeat proteins"/>
    <property type="match status" value="1"/>
</dbReference>
<dbReference type="FunFam" id="2.160.10.10:FF:000037">
    <property type="entry name" value="Streptogramin A acetyltransferase"/>
    <property type="match status" value="1"/>
</dbReference>
<dbReference type="InterPro" id="IPR050179">
    <property type="entry name" value="Trans_hexapeptide_repeat"/>
</dbReference>
<dbReference type="OrthoDB" id="9815592at2"/>
<name>A0A3A1WRD9_9HYPH</name>
<evidence type="ECO:0000256" key="5">
    <source>
        <dbReference type="ARBA" id="ARBA00023315"/>
    </source>
</evidence>
<protein>
    <submittedName>
        <fullName evidence="6">Antibiotic acetyltransferase</fullName>
    </submittedName>
</protein>
<keyword evidence="4" id="KW-0046">Antibiotic resistance</keyword>
<dbReference type="GO" id="GO:0016746">
    <property type="term" value="F:acyltransferase activity"/>
    <property type="evidence" value="ECO:0007669"/>
    <property type="project" value="UniProtKB-KW"/>
</dbReference>
<dbReference type="PROSITE" id="PS00101">
    <property type="entry name" value="HEXAPEP_TRANSFERASES"/>
    <property type="match status" value="1"/>
</dbReference>
<dbReference type="SUPFAM" id="SSF51161">
    <property type="entry name" value="Trimeric LpxA-like enzymes"/>
    <property type="match status" value="1"/>
</dbReference>
<keyword evidence="2 6" id="KW-0808">Transferase</keyword>
<dbReference type="GO" id="GO:0046677">
    <property type="term" value="P:response to antibiotic"/>
    <property type="evidence" value="ECO:0007669"/>
    <property type="project" value="UniProtKB-KW"/>
</dbReference>
<dbReference type="CDD" id="cd03349">
    <property type="entry name" value="LbH_XAT"/>
    <property type="match status" value="1"/>
</dbReference>
<evidence type="ECO:0000256" key="3">
    <source>
        <dbReference type="ARBA" id="ARBA00022737"/>
    </source>
</evidence>
<dbReference type="PANTHER" id="PTHR43300:SF11">
    <property type="entry name" value="ACETYLTRANSFERASE RV3034C-RELATED"/>
    <property type="match status" value="1"/>
</dbReference>
<evidence type="ECO:0000313" key="6">
    <source>
        <dbReference type="EMBL" id="RIY00718.1"/>
    </source>
</evidence>
<accession>A0A3A1WRD9</accession>
<gene>
    <name evidence="6" type="ORF">D3218_09885</name>
</gene>